<dbReference type="Proteomes" id="UP000242525">
    <property type="component" value="Unassembled WGS sequence"/>
</dbReference>
<evidence type="ECO:0000256" key="6">
    <source>
        <dbReference type="PROSITE-ProRule" id="PRU10141"/>
    </source>
</evidence>
<feature type="region of interest" description="Disordered" evidence="7">
    <location>
        <begin position="94"/>
        <end position="127"/>
    </location>
</feature>
<dbReference type="InterPro" id="IPR000719">
    <property type="entry name" value="Prot_kinase_dom"/>
</dbReference>
<dbReference type="EMBL" id="CCBN010000012">
    <property type="protein sequence ID" value="CDO55894.1"/>
    <property type="molecule type" value="Genomic_DNA"/>
</dbReference>
<feature type="region of interest" description="Disordered" evidence="7">
    <location>
        <begin position="240"/>
        <end position="314"/>
    </location>
</feature>
<dbReference type="GO" id="GO:0005634">
    <property type="term" value="C:nucleus"/>
    <property type="evidence" value="ECO:0007669"/>
    <property type="project" value="TreeGrafter"/>
</dbReference>
<dbReference type="Gene3D" id="3.30.200.20">
    <property type="entry name" value="Phosphorylase Kinase, domain 1"/>
    <property type="match status" value="1"/>
</dbReference>
<dbReference type="GO" id="GO:0110031">
    <property type="term" value="P:negative regulation of G2/MI transition of meiotic cell cycle"/>
    <property type="evidence" value="ECO:0007669"/>
    <property type="project" value="TreeGrafter"/>
</dbReference>
<keyword evidence="4 6" id="KW-0067">ATP-binding</keyword>
<feature type="region of interest" description="Disordered" evidence="7">
    <location>
        <begin position="485"/>
        <end position="661"/>
    </location>
</feature>
<feature type="compositionally biased region" description="Low complexity" evidence="7">
    <location>
        <begin position="337"/>
        <end position="346"/>
    </location>
</feature>
<dbReference type="SMART" id="SM00220">
    <property type="entry name" value="S_TKc"/>
    <property type="match status" value="1"/>
</dbReference>
<dbReference type="GO" id="GO:0005524">
    <property type="term" value="F:ATP binding"/>
    <property type="evidence" value="ECO:0007669"/>
    <property type="project" value="UniProtKB-UniRule"/>
</dbReference>
<dbReference type="PROSITE" id="PS50011">
    <property type="entry name" value="PROTEIN_KINASE_DOM"/>
    <property type="match status" value="1"/>
</dbReference>
<evidence type="ECO:0000259" key="8">
    <source>
        <dbReference type="PROSITE" id="PS50011"/>
    </source>
</evidence>
<accession>A0A0J9XET9</accession>
<sequence length="1092" mass="120221">MSLRIPPSDQSISPSPHRQMSQLRPQHASSPCSSSASPSPCASPLKQQRGKPSRFGAIPKDFCNQKLVNTSRKLLPNAPVDDKNVFAYNRYHNRFPHDTSMDTNSDHTPDSIYSSSISSSPSSSQIAFNKNCRPLSTSFTSKDPTFPKKHATSSLQSDIIPCNSFSSVDNSSKNSDNGSHPRGLRRSVGLLNLEEASHGSSFARKSSYRPRKSYAKPSPASVSSDFSKIDLSRNFEPATQQEFKLSSTTPTLPQKRPLSFGSMFGESSSQGVSASKKGWNFSGDSTKPSFKLNTKPGWQFSQQSRPTDLTPSPFYTQPYFSQPEFLSGPFQSSDTFPRSSSLLSRPEPTQKIRKMNPQEKTSPLPSSSNLLPPKPPVFSNFNSSLSTNPSHTFAFSYPSSSRGEKSKPQQSVSPVNSFNFSRTQSSASSFPAKPSLGTNKPANNSNLSLDSGTAMQSFTPEFSTPENLKFVKPLQTAFMSTGLISKRNRKKPFGDSQMAPPDTPCKKPLFPSITSQYSPGSRSVSGKTSHPSSSGTFFQFGVQNQPNNAPGRTTYTRQHAMNFGGFNDSLFSEPSTAKKSDTGSHGSTTPKHSTKPMSIPTKATKPVPDASTIVRSPFFSSIPNSNNSSSTSINRFSSTPLSQSSRFYDGSPSDLSSPRTPDISFHSDVPQLMLSLSKDNVLQYDDNNEMQDANIETPRTPAKALKSHHEIAIPSTMMGMEKMGQNNVTDIVLRERYSDVQLIGTGEFSIVYAASEKATSSGFEPARFAIKRTKTPFVGPKARSRRNEEVEILRNLTFSNKSSNEDDHEYIVNLIDAWELRGHLYIVTEYCENGNLDTFLSERGNISRLDEWRVWKILVELTLGLKYIHKEGYVHLDMKPANVFITFEGTLKIGDFGMAAKLPIPQSAEREGDREYIAPEILASSLYDTPADIFSTGLMMVEIAANIILPDNGLHWQKLRSGDLSDAGKLSSGNLCLGDDDNGLSGSQLNVSSSRRYKHNQKVPKWAPNFMVNNDGALDKIVKWMTSPEPGNRPTAKEILATPEAQWVDQHRKSGAVIFEGDFGPPPEDTTNEAGEPYPMVVDNDINWRREL</sequence>
<evidence type="ECO:0000256" key="1">
    <source>
        <dbReference type="ARBA" id="ARBA00022679"/>
    </source>
</evidence>
<dbReference type="PANTHER" id="PTHR11042:SF196">
    <property type="entry name" value="MITOSIS INHIBITOR PROTEIN KINASE SWE1"/>
    <property type="match status" value="1"/>
</dbReference>
<feature type="binding site" evidence="6">
    <location>
        <position position="771"/>
    </location>
    <ligand>
        <name>ATP</name>
        <dbReference type="ChEBI" id="CHEBI:30616"/>
    </ligand>
</feature>
<feature type="compositionally biased region" description="Polar residues" evidence="7">
    <location>
        <begin position="436"/>
        <end position="452"/>
    </location>
</feature>
<dbReference type="OrthoDB" id="5337378at2759"/>
<proteinExistence type="inferred from homology"/>
<gene>
    <name evidence="9" type="ORF">BN980_GECA12s03970g</name>
</gene>
<keyword evidence="1" id="KW-0808">Transferase</keyword>
<name>A0A0J9XET9_GEOCN</name>
<feature type="domain" description="Protein kinase" evidence="8">
    <location>
        <begin position="737"/>
        <end position="1048"/>
    </location>
</feature>
<evidence type="ECO:0000256" key="3">
    <source>
        <dbReference type="ARBA" id="ARBA00022777"/>
    </source>
</evidence>
<dbReference type="PROSITE" id="PS00108">
    <property type="entry name" value="PROTEIN_KINASE_ST"/>
    <property type="match status" value="1"/>
</dbReference>
<feature type="compositionally biased region" description="Polar residues" evidence="7">
    <location>
        <begin position="240"/>
        <end position="252"/>
    </location>
</feature>
<reference evidence="9" key="1">
    <citation type="submission" date="2014-03" db="EMBL/GenBank/DDBJ databases">
        <authorList>
            <person name="Casaregola S."/>
        </authorList>
    </citation>
    <scope>NUCLEOTIDE SEQUENCE [LARGE SCALE GENOMIC DNA]</scope>
    <source>
        <strain evidence="9">CLIB 918</strain>
    </source>
</reference>
<dbReference type="GO" id="GO:0005737">
    <property type="term" value="C:cytoplasm"/>
    <property type="evidence" value="ECO:0007669"/>
    <property type="project" value="TreeGrafter"/>
</dbReference>
<dbReference type="AlphaFoldDB" id="A0A0J9XET9"/>
<feature type="region of interest" description="Disordered" evidence="7">
    <location>
        <begin position="199"/>
        <end position="225"/>
    </location>
</feature>
<feature type="compositionally biased region" description="Polar residues" evidence="7">
    <location>
        <begin position="299"/>
        <end position="314"/>
    </location>
</feature>
<feature type="compositionally biased region" description="Low complexity" evidence="7">
    <location>
        <begin position="28"/>
        <end position="44"/>
    </location>
</feature>
<dbReference type="CDD" id="cd14052">
    <property type="entry name" value="PTKc_Wee1_fungi"/>
    <property type="match status" value="1"/>
</dbReference>
<feature type="compositionally biased region" description="Polar residues" evidence="7">
    <location>
        <begin position="512"/>
        <end position="559"/>
    </location>
</feature>
<dbReference type="Gene3D" id="1.10.510.10">
    <property type="entry name" value="Transferase(Phosphotransferase) domain 1"/>
    <property type="match status" value="1"/>
</dbReference>
<evidence type="ECO:0000256" key="7">
    <source>
        <dbReference type="SAM" id="MobiDB-lite"/>
    </source>
</evidence>
<evidence type="ECO:0000313" key="9">
    <source>
        <dbReference type="EMBL" id="CDO55894.1"/>
    </source>
</evidence>
<keyword evidence="3 9" id="KW-0418">Kinase</keyword>
<comment type="caution">
    <text evidence="9">The sequence shown here is derived from an EMBL/GenBank/DDBJ whole genome shotgun (WGS) entry which is preliminary data.</text>
</comment>
<dbReference type="STRING" id="1173061.A0A0J9XET9"/>
<dbReference type="InterPro" id="IPR017441">
    <property type="entry name" value="Protein_kinase_ATP_BS"/>
</dbReference>
<dbReference type="Pfam" id="PF00069">
    <property type="entry name" value="Pkinase"/>
    <property type="match status" value="1"/>
</dbReference>
<feature type="region of interest" description="Disordered" evidence="7">
    <location>
        <begin position="396"/>
        <end position="452"/>
    </location>
</feature>
<organism evidence="9 10">
    <name type="scientific">Geotrichum candidum</name>
    <name type="common">Oospora lactis</name>
    <name type="synonym">Dipodascus geotrichum</name>
    <dbReference type="NCBI Taxonomy" id="1173061"/>
    <lineage>
        <taxon>Eukaryota</taxon>
        <taxon>Fungi</taxon>
        <taxon>Dikarya</taxon>
        <taxon>Ascomycota</taxon>
        <taxon>Saccharomycotina</taxon>
        <taxon>Dipodascomycetes</taxon>
        <taxon>Dipodascales</taxon>
        <taxon>Dipodascaceae</taxon>
        <taxon>Geotrichum</taxon>
    </lineage>
</organism>
<evidence type="ECO:0000313" key="10">
    <source>
        <dbReference type="Proteomes" id="UP000242525"/>
    </source>
</evidence>
<feature type="compositionally biased region" description="Low complexity" evidence="7">
    <location>
        <begin position="615"/>
        <end position="640"/>
    </location>
</feature>
<evidence type="ECO:0000256" key="2">
    <source>
        <dbReference type="ARBA" id="ARBA00022741"/>
    </source>
</evidence>
<dbReference type="InterPro" id="IPR050339">
    <property type="entry name" value="CC_SR_Kinase"/>
</dbReference>
<dbReference type="InterPro" id="IPR008271">
    <property type="entry name" value="Ser/Thr_kinase_AS"/>
</dbReference>
<evidence type="ECO:0000256" key="5">
    <source>
        <dbReference type="ARBA" id="ARBA00037982"/>
    </source>
</evidence>
<dbReference type="PANTHER" id="PTHR11042">
    <property type="entry name" value="EUKARYOTIC TRANSLATION INITIATION FACTOR 2-ALPHA KINASE EIF2-ALPHA KINASE -RELATED"/>
    <property type="match status" value="1"/>
</dbReference>
<dbReference type="GO" id="GO:0004713">
    <property type="term" value="F:protein tyrosine kinase activity"/>
    <property type="evidence" value="ECO:0007669"/>
    <property type="project" value="TreeGrafter"/>
</dbReference>
<feature type="compositionally biased region" description="Polar residues" evidence="7">
    <location>
        <begin position="408"/>
        <end position="429"/>
    </location>
</feature>
<feature type="compositionally biased region" description="Low complexity" evidence="7">
    <location>
        <begin position="111"/>
        <end position="124"/>
    </location>
</feature>
<dbReference type="PROSITE" id="PS00107">
    <property type="entry name" value="PROTEIN_KINASE_ATP"/>
    <property type="match status" value="1"/>
</dbReference>
<protein>
    <submittedName>
        <fullName evidence="9">Similar to Saccharomyces cerevisiae YJL187C SWE1 Protein kinase that regulates the G2/M transition by inhibition of Cdc28p kinase activity</fullName>
    </submittedName>
</protein>
<comment type="similarity">
    <text evidence="5">Belongs to the protein kinase superfamily. Ser/Thr protein kinase family. GCN2 subfamily.</text>
</comment>
<dbReference type="InterPro" id="IPR011009">
    <property type="entry name" value="Kinase-like_dom_sf"/>
</dbReference>
<keyword evidence="2 6" id="KW-0547">Nucleotide-binding</keyword>
<evidence type="ECO:0000256" key="4">
    <source>
        <dbReference type="ARBA" id="ARBA00022840"/>
    </source>
</evidence>
<feature type="region of interest" description="Disordered" evidence="7">
    <location>
        <begin position="1"/>
        <end position="58"/>
    </location>
</feature>
<dbReference type="SUPFAM" id="SSF56112">
    <property type="entry name" value="Protein kinase-like (PK-like)"/>
    <property type="match status" value="1"/>
</dbReference>
<keyword evidence="10" id="KW-1185">Reference proteome</keyword>
<feature type="region of interest" description="Disordered" evidence="7">
    <location>
        <begin position="330"/>
        <end position="383"/>
    </location>
</feature>
<feature type="compositionally biased region" description="Low complexity" evidence="7">
    <location>
        <begin position="1"/>
        <end position="16"/>
    </location>
</feature>
<feature type="compositionally biased region" description="Low complexity" evidence="7">
    <location>
        <begin position="362"/>
        <end position="371"/>
    </location>
</feature>
<feature type="compositionally biased region" description="Basic and acidic residues" evidence="7">
    <location>
        <begin position="95"/>
        <end position="109"/>
    </location>
</feature>
<feature type="compositionally biased region" description="Polar residues" evidence="7">
    <location>
        <begin position="282"/>
        <end position="292"/>
    </location>
</feature>